<organism evidence="2 3">
    <name type="scientific">Alloyangia pacifica</name>
    <dbReference type="NCBI Taxonomy" id="311180"/>
    <lineage>
        <taxon>Bacteria</taxon>
        <taxon>Pseudomonadati</taxon>
        <taxon>Pseudomonadota</taxon>
        <taxon>Alphaproteobacteria</taxon>
        <taxon>Rhodobacterales</taxon>
        <taxon>Roseobacteraceae</taxon>
        <taxon>Alloyangia</taxon>
    </lineage>
</organism>
<dbReference type="STRING" id="311180.SAMN04488050_11334"/>
<gene>
    <name evidence="2" type="ORF">SAMN04488050_11334</name>
</gene>
<evidence type="ECO:0000313" key="2">
    <source>
        <dbReference type="EMBL" id="SFT17702.1"/>
    </source>
</evidence>
<protein>
    <submittedName>
        <fullName evidence="2">Uncharacterized protein</fullName>
    </submittedName>
</protein>
<dbReference type="RefSeq" id="WP_176806813.1">
    <property type="nucleotide sequence ID" value="NZ_FNCL01000013.1"/>
</dbReference>
<feature type="transmembrane region" description="Helical" evidence="1">
    <location>
        <begin position="29"/>
        <end position="45"/>
    </location>
</feature>
<keyword evidence="1" id="KW-0812">Transmembrane</keyword>
<reference evidence="3" key="1">
    <citation type="submission" date="2016-10" db="EMBL/GenBank/DDBJ databases">
        <authorList>
            <person name="Varghese N."/>
            <person name="Submissions S."/>
        </authorList>
    </citation>
    <scope>NUCLEOTIDE SEQUENCE [LARGE SCALE GENOMIC DNA]</scope>
    <source>
        <strain evidence="3">DSM 26894</strain>
    </source>
</reference>
<sequence length="53" mass="5622">MNRLLALIAFLAFSGFVLILIVKVPSPDLIVVAILTIGLVAWDLLTSSGGRRG</sequence>
<dbReference type="EMBL" id="FOZW01000013">
    <property type="protein sequence ID" value="SFT17702.1"/>
    <property type="molecule type" value="Genomic_DNA"/>
</dbReference>
<dbReference type="AlphaFoldDB" id="A0A1I6VVH6"/>
<dbReference type="Proteomes" id="UP000199392">
    <property type="component" value="Unassembled WGS sequence"/>
</dbReference>
<evidence type="ECO:0000313" key="3">
    <source>
        <dbReference type="Proteomes" id="UP000199392"/>
    </source>
</evidence>
<keyword evidence="1" id="KW-0472">Membrane</keyword>
<keyword evidence="1" id="KW-1133">Transmembrane helix</keyword>
<accession>A0A1I6VVH6</accession>
<evidence type="ECO:0000256" key="1">
    <source>
        <dbReference type="SAM" id="Phobius"/>
    </source>
</evidence>
<proteinExistence type="predicted"/>
<keyword evidence="3" id="KW-1185">Reference proteome</keyword>
<name>A0A1I6VVH6_9RHOB</name>